<gene>
    <name evidence="2" type="primary">orf546</name>
</gene>
<feature type="transmembrane region" description="Helical" evidence="1">
    <location>
        <begin position="389"/>
        <end position="409"/>
    </location>
</feature>
<sequence length="443" mass="53725">MTFFSLITSPFTKLYTIIFIKNSFKSNNSYLTFLATELKLFYLFSSSNQNINSKLDISKNLTSNHSLFYQKSKNFNLFFYFFYKNSLVNVSSFNNFYSLFSFPKYFFKKLMGQGIYQIYGFLVILWVDVLLTDDEPLLEPIEWSMVQSWILFIFIFAWIGENLISSRYGSFTGKDKRLWAGWYRTFWVLDMWYAFNYFVTCIICVVPYYTEVTYVLPLVNSWWNWYTRVFLFKFSFFLTIILFLSYWIQINYRWSNWKKILVPVILINILWGYLLYTQSIILLFGYFTDSDWYHTTKTVDYIQMSHEPFKWGFGSKKFRDNFGHHPSRTVFWFKYDGPFVASFLLFHALFLVTIFIVYIYWIALFRRIWATKEVPLTYTTYCVTNIRHFFYGFLFLYFFVVCSFLVQFLRLPPEYFYGLDSLSWFGTFYSILLDYPAFLLSIF</sequence>
<keyword evidence="1" id="KW-0812">Transmembrane</keyword>
<reference evidence="2" key="1">
    <citation type="submission" date="2020-05" db="EMBL/GenBank/DDBJ databases">
        <title>Characterization and comparative analysis of mitochondrial genomes of the highly differentiated ciliated protists shed light on the diversity and evolution of the linear molecular architecture.</title>
        <authorList>
            <person name="Zhang T."/>
            <person name="Li C."/>
            <person name="Zhang X."/>
            <person name="Wang C."/>
            <person name="Roger A.J."/>
            <person name="Song W."/>
            <person name="Gao F."/>
        </authorList>
    </citation>
    <scope>NUCLEOTIDE SEQUENCE</scope>
</reference>
<proteinExistence type="predicted"/>
<organism evidence="2">
    <name type="scientific">Strombidium cf. sulcatum</name>
    <dbReference type="NCBI Taxonomy" id="2793073"/>
    <lineage>
        <taxon>Eukaryota</taxon>
        <taxon>Sar</taxon>
        <taxon>Alveolata</taxon>
        <taxon>Ciliophora</taxon>
        <taxon>Intramacronucleata</taxon>
        <taxon>Spirotrichea</taxon>
        <taxon>Oligotrichia</taxon>
        <taxon>Strombidiidae</taxon>
        <taxon>Strombidium</taxon>
    </lineage>
</organism>
<protein>
    <submittedName>
        <fullName evidence="2">Uncharacterized protein</fullName>
    </submittedName>
</protein>
<dbReference type="RefSeq" id="YP_010049538.1">
    <property type="nucleotide sequence ID" value="NC_054369.1"/>
</dbReference>
<feature type="transmembrane region" description="Helical" evidence="1">
    <location>
        <begin position="260"/>
        <end position="287"/>
    </location>
</feature>
<feature type="transmembrane region" description="Helical" evidence="1">
    <location>
        <begin position="421"/>
        <end position="442"/>
    </location>
</feature>
<dbReference type="GeneID" id="63661359"/>
<dbReference type="EMBL" id="MT471316">
    <property type="protein sequence ID" value="QPL15943.1"/>
    <property type="molecule type" value="Genomic_DNA"/>
</dbReference>
<feature type="transmembrane region" description="Helical" evidence="1">
    <location>
        <begin position="229"/>
        <end position="248"/>
    </location>
</feature>
<keyword evidence="2" id="KW-0496">Mitochondrion</keyword>
<geneLocation type="mitochondrion" evidence="2"/>
<feature type="transmembrane region" description="Helical" evidence="1">
    <location>
        <begin position="143"/>
        <end position="164"/>
    </location>
</feature>
<feature type="transmembrane region" description="Helical" evidence="1">
    <location>
        <begin position="339"/>
        <end position="363"/>
    </location>
</feature>
<keyword evidence="1" id="KW-0472">Membrane</keyword>
<dbReference type="AlphaFoldDB" id="A0A7T0M4L9"/>
<keyword evidence="1" id="KW-1133">Transmembrane helix</keyword>
<name>A0A7T0M4L9_9SPIT</name>
<evidence type="ECO:0000256" key="1">
    <source>
        <dbReference type="SAM" id="Phobius"/>
    </source>
</evidence>
<evidence type="ECO:0000313" key="2">
    <source>
        <dbReference type="EMBL" id="QPL15943.1"/>
    </source>
</evidence>
<feature type="transmembrane region" description="Helical" evidence="1">
    <location>
        <begin position="185"/>
        <end position="209"/>
    </location>
</feature>
<feature type="transmembrane region" description="Helical" evidence="1">
    <location>
        <begin position="114"/>
        <end position="131"/>
    </location>
</feature>
<accession>A0A7T0M4L9</accession>